<evidence type="ECO:0000313" key="1">
    <source>
        <dbReference type="EMBL" id="OHA94010.1"/>
    </source>
</evidence>
<evidence type="ECO:0008006" key="3">
    <source>
        <dbReference type="Google" id="ProtNLM"/>
    </source>
</evidence>
<sequence>MKKDRYFRSASFPLVTFLFTKGEQIAGVNPTDNPRKKEFAFVITPRLEELVDLYKFGDRNDPDLLVNVRLYEQARNDLLDRLND</sequence>
<accession>A0A1G2T9R4</accession>
<dbReference type="Proteomes" id="UP000179264">
    <property type="component" value="Unassembled WGS sequence"/>
</dbReference>
<gene>
    <name evidence="1" type="ORF">A2W58_01975</name>
</gene>
<name>A0A1G2T9R4_9BACT</name>
<comment type="caution">
    <text evidence="1">The sequence shown here is derived from an EMBL/GenBank/DDBJ whole genome shotgun (WGS) entry which is preliminary data.</text>
</comment>
<reference evidence="1 2" key="1">
    <citation type="journal article" date="2016" name="Nat. Commun.">
        <title>Thousands of microbial genomes shed light on interconnected biogeochemical processes in an aquifer system.</title>
        <authorList>
            <person name="Anantharaman K."/>
            <person name="Brown C.T."/>
            <person name="Hug L.A."/>
            <person name="Sharon I."/>
            <person name="Castelle C.J."/>
            <person name="Probst A.J."/>
            <person name="Thomas B.C."/>
            <person name="Singh A."/>
            <person name="Wilkins M.J."/>
            <person name="Karaoz U."/>
            <person name="Brodie E.L."/>
            <person name="Williams K.H."/>
            <person name="Hubbard S.S."/>
            <person name="Banfield J.F."/>
        </authorList>
    </citation>
    <scope>NUCLEOTIDE SEQUENCE [LARGE SCALE GENOMIC DNA]</scope>
</reference>
<protein>
    <recommendedName>
        <fullName evidence="3">DUF5659 domain-containing protein</fullName>
    </recommendedName>
</protein>
<organism evidence="1 2">
    <name type="scientific">Candidatus Zambryskibacteria bacterium RIFCSPHIGHO2_02_38_10.5</name>
    <dbReference type="NCBI Taxonomy" id="1802742"/>
    <lineage>
        <taxon>Bacteria</taxon>
        <taxon>Candidatus Zambryskiibacteriota</taxon>
    </lineage>
</organism>
<evidence type="ECO:0000313" key="2">
    <source>
        <dbReference type="Proteomes" id="UP000179264"/>
    </source>
</evidence>
<dbReference type="AlphaFoldDB" id="A0A1G2T9R4"/>
<dbReference type="EMBL" id="MHVL01000004">
    <property type="protein sequence ID" value="OHA94010.1"/>
    <property type="molecule type" value="Genomic_DNA"/>
</dbReference>
<proteinExistence type="predicted"/>